<sequence length="676" mass="72173">MLEAQVIVKVREGLHARPAVQLAKLAREFNSALKIGRGDTWADAKSAVKLILLGVKHDHQIMLRAEGEDEREAVDRLTRFLSDAGAMAQGAADQGAPAVNGHGPANRPPDAQPMPGHGVGAPDTVAPLSASALRGVPASEGLAFGSALVYLGEELAIDRQFVQQHEIEGESTRFAAALESTLTALAEPGGGAEQCAMGSEILQAIAQIARGDDYAGAIGALIAAKWSAAAATLQCGQDLAFAFESLTDEYLRSRADDIRGLTRAIAAVLLGKQQKSLRDIGAPSIILADELSAPDLARANWRNILGIVCLSGSATSHVAIIACAHGIPAVLGLPLDKERLRSVSRLSMDGSSGEVWLDPSDEHENEMSRRIDAQREQQSGLLAYRHVEPGTRDGRKIQVAANMGSLSELESAQQAGAMGVGLFRTELLFMERQRVPTEDEQYEVYARLARAFSPWSVIIRTLDAGGDKPLPGIRLPKEENPFLGWRGIRMSLDCPEVFEPQLRALLRAAAHGNLCVMLPMVADLQEIRRTKAIIGRLAAELSSAGIPHAIPKLGIMIETPAAVLTADLLAQEVDFFSIGTNDLTQYIMAADRMNPRLAPLYKTGHPAVIQAIRLVCEAAKRAHISVGVCGEAASSPHMIPIFVNLGVDELSMSPNAILRAKKIIMEMPPPGEPGKG</sequence>
<organism evidence="16 17">
    <name type="scientific">Verminephrobacter eiseniae (strain EF01-2)</name>
    <dbReference type="NCBI Taxonomy" id="391735"/>
    <lineage>
        <taxon>Bacteria</taxon>
        <taxon>Pseudomonadati</taxon>
        <taxon>Pseudomonadota</taxon>
        <taxon>Betaproteobacteria</taxon>
        <taxon>Burkholderiales</taxon>
        <taxon>Comamonadaceae</taxon>
        <taxon>Verminephrobacter</taxon>
    </lineage>
</organism>
<accession>A1WK15</accession>
<dbReference type="PANTHER" id="PTHR46244">
    <property type="entry name" value="PHOSPHOENOLPYRUVATE-PROTEIN PHOSPHOTRANSFERASE"/>
    <property type="match status" value="1"/>
</dbReference>
<dbReference type="PROSITE" id="PS00742">
    <property type="entry name" value="PEP_ENZYMES_2"/>
    <property type="match status" value="1"/>
</dbReference>
<evidence type="ECO:0000256" key="5">
    <source>
        <dbReference type="ARBA" id="ARBA00012232"/>
    </source>
</evidence>
<dbReference type="GO" id="GO:0046872">
    <property type="term" value="F:metal ion binding"/>
    <property type="evidence" value="ECO:0007669"/>
    <property type="project" value="UniProtKB-KW"/>
</dbReference>
<evidence type="ECO:0000313" key="17">
    <source>
        <dbReference type="Proteomes" id="UP000000374"/>
    </source>
</evidence>
<dbReference type="Pfam" id="PF05524">
    <property type="entry name" value="PEP-utilisers_N"/>
    <property type="match status" value="1"/>
</dbReference>
<dbReference type="InterPro" id="IPR008731">
    <property type="entry name" value="PTS_EIN"/>
</dbReference>
<evidence type="ECO:0000256" key="12">
    <source>
        <dbReference type="ARBA" id="ARBA00022777"/>
    </source>
</evidence>
<evidence type="ECO:0000256" key="7">
    <source>
        <dbReference type="ARBA" id="ARBA00022490"/>
    </source>
</evidence>
<keyword evidence="13" id="KW-0460">Magnesium</keyword>
<dbReference type="NCBIfam" id="TIGR01417">
    <property type="entry name" value="PTS_I_fam"/>
    <property type="match status" value="1"/>
</dbReference>
<evidence type="ECO:0000256" key="1">
    <source>
        <dbReference type="ARBA" id="ARBA00000683"/>
    </source>
</evidence>
<evidence type="ECO:0000256" key="6">
    <source>
        <dbReference type="ARBA" id="ARBA00022448"/>
    </source>
</evidence>
<keyword evidence="9 16" id="KW-0808">Transferase</keyword>
<reference evidence="17" key="1">
    <citation type="submission" date="2006-12" db="EMBL/GenBank/DDBJ databases">
        <title>Complete sequence of chromosome 1 of Verminephrobacter eiseniae EF01-2.</title>
        <authorList>
            <person name="Copeland A."/>
            <person name="Lucas S."/>
            <person name="Lapidus A."/>
            <person name="Barry K."/>
            <person name="Detter J.C."/>
            <person name="Glavina del Rio T."/>
            <person name="Dalin E."/>
            <person name="Tice H."/>
            <person name="Pitluck S."/>
            <person name="Chertkov O."/>
            <person name="Brettin T."/>
            <person name="Bruce D."/>
            <person name="Han C."/>
            <person name="Tapia R."/>
            <person name="Gilna P."/>
            <person name="Schmutz J."/>
            <person name="Larimer F."/>
            <person name="Land M."/>
            <person name="Hauser L."/>
            <person name="Kyrpides N."/>
            <person name="Kim E."/>
            <person name="Stahl D."/>
            <person name="Richardson P."/>
        </authorList>
    </citation>
    <scope>NUCLEOTIDE SEQUENCE [LARGE SCALE GENOMIC DNA]</scope>
    <source>
        <strain evidence="17">EF01-2</strain>
    </source>
</reference>
<evidence type="ECO:0000256" key="4">
    <source>
        <dbReference type="ARBA" id="ARBA00007837"/>
    </source>
</evidence>
<comment type="cofactor">
    <cofactor evidence="2">
        <name>Mg(2+)</name>
        <dbReference type="ChEBI" id="CHEBI:18420"/>
    </cofactor>
</comment>
<name>A1WK15_VEREI</name>
<dbReference type="OrthoDB" id="9765468at2"/>
<dbReference type="InterPro" id="IPR000121">
    <property type="entry name" value="PEP_util_C"/>
</dbReference>
<dbReference type="Gene3D" id="3.50.30.10">
    <property type="entry name" value="Phosphohistidine domain"/>
    <property type="match status" value="1"/>
</dbReference>
<dbReference type="SUPFAM" id="SSF55594">
    <property type="entry name" value="HPr-like"/>
    <property type="match status" value="1"/>
</dbReference>
<dbReference type="SUPFAM" id="SSF47831">
    <property type="entry name" value="Enzyme I of the PEP:sugar phosphotransferase system HPr-binding (sub)domain"/>
    <property type="match status" value="1"/>
</dbReference>
<dbReference type="InterPro" id="IPR040442">
    <property type="entry name" value="Pyrv_kinase-like_dom_sf"/>
</dbReference>
<dbReference type="SUPFAM" id="SSF52009">
    <property type="entry name" value="Phosphohistidine domain"/>
    <property type="match status" value="1"/>
</dbReference>
<dbReference type="Proteomes" id="UP000000374">
    <property type="component" value="Chromosome"/>
</dbReference>
<evidence type="ECO:0000256" key="9">
    <source>
        <dbReference type="ARBA" id="ARBA00022679"/>
    </source>
</evidence>
<dbReference type="GO" id="GO:0016301">
    <property type="term" value="F:kinase activity"/>
    <property type="evidence" value="ECO:0007669"/>
    <property type="project" value="UniProtKB-KW"/>
</dbReference>
<feature type="region of interest" description="Disordered" evidence="14">
    <location>
        <begin position="91"/>
        <end position="121"/>
    </location>
</feature>
<dbReference type="NCBIfam" id="TIGR01003">
    <property type="entry name" value="PTS_HPr_family"/>
    <property type="match status" value="1"/>
</dbReference>
<dbReference type="Pfam" id="PF02896">
    <property type="entry name" value="PEP-utilizers_C"/>
    <property type="match status" value="1"/>
</dbReference>
<dbReference type="RefSeq" id="WP_011809976.1">
    <property type="nucleotide sequence ID" value="NC_008786.1"/>
</dbReference>
<dbReference type="Gene3D" id="3.30.1340.10">
    <property type="entry name" value="HPr-like"/>
    <property type="match status" value="1"/>
</dbReference>
<evidence type="ECO:0000256" key="11">
    <source>
        <dbReference type="ARBA" id="ARBA00022723"/>
    </source>
</evidence>
<dbReference type="InterPro" id="IPR006318">
    <property type="entry name" value="PTS_EI-like"/>
</dbReference>
<dbReference type="Pfam" id="PF00391">
    <property type="entry name" value="PEP-utilizers"/>
    <property type="match status" value="1"/>
</dbReference>
<dbReference type="eggNOG" id="COG1925">
    <property type="taxonomic scope" value="Bacteria"/>
</dbReference>
<evidence type="ECO:0000256" key="10">
    <source>
        <dbReference type="ARBA" id="ARBA00022683"/>
    </source>
</evidence>
<comment type="catalytic activity">
    <reaction evidence="1">
        <text>L-histidyl-[protein] + phosphoenolpyruvate = N(pros)-phospho-L-histidyl-[protein] + pyruvate</text>
        <dbReference type="Rhea" id="RHEA:23880"/>
        <dbReference type="Rhea" id="RHEA-COMP:9745"/>
        <dbReference type="Rhea" id="RHEA-COMP:9746"/>
        <dbReference type="ChEBI" id="CHEBI:15361"/>
        <dbReference type="ChEBI" id="CHEBI:29979"/>
        <dbReference type="ChEBI" id="CHEBI:58702"/>
        <dbReference type="ChEBI" id="CHEBI:64837"/>
        <dbReference type="EC" id="2.7.3.9"/>
    </reaction>
</comment>
<dbReference type="CDD" id="cd00367">
    <property type="entry name" value="PTS-HPr_like"/>
    <property type="match status" value="1"/>
</dbReference>
<dbReference type="PROSITE" id="PS51350">
    <property type="entry name" value="PTS_HPR_DOM"/>
    <property type="match status" value="1"/>
</dbReference>
<dbReference type="PANTHER" id="PTHR46244:SF6">
    <property type="entry name" value="PHOSPHOENOLPYRUVATE-PROTEIN PHOSPHOTRANSFERASE"/>
    <property type="match status" value="1"/>
</dbReference>
<dbReference type="InterPro" id="IPR036618">
    <property type="entry name" value="PtsI_HPr-bd_sf"/>
</dbReference>
<keyword evidence="11" id="KW-0479">Metal-binding</keyword>
<comment type="similarity">
    <text evidence="4">Belongs to the PEP-utilizing enzyme family.</text>
</comment>
<dbReference type="GO" id="GO:0008965">
    <property type="term" value="F:phosphoenolpyruvate-protein phosphotransferase activity"/>
    <property type="evidence" value="ECO:0007669"/>
    <property type="project" value="UniProtKB-EC"/>
</dbReference>
<dbReference type="GO" id="GO:0009401">
    <property type="term" value="P:phosphoenolpyruvate-dependent sugar phosphotransferase system"/>
    <property type="evidence" value="ECO:0007669"/>
    <property type="project" value="UniProtKB-KW"/>
</dbReference>
<evidence type="ECO:0000313" key="16">
    <source>
        <dbReference type="EMBL" id="ABM57972.1"/>
    </source>
</evidence>
<dbReference type="InterPro" id="IPR036637">
    <property type="entry name" value="Phosphohistidine_dom_sf"/>
</dbReference>
<gene>
    <name evidence="16" type="ordered locus">Veis_2224</name>
</gene>
<dbReference type="InterPro" id="IPR015813">
    <property type="entry name" value="Pyrv/PenolPyrv_kinase-like_dom"/>
</dbReference>
<dbReference type="InterPro" id="IPR008279">
    <property type="entry name" value="PEP-util_enz_mobile_dom"/>
</dbReference>
<dbReference type="Gene3D" id="1.10.274.10">
    <property type="entry name" value="PtsI, HPr-binding domain"/>
    <property type="match status" value="1"/>
</dbReference>
<dbReference type="PROSITE" id="PS00369">
    <property type="entry name" value="PTS_HPR_HIS"/>
    <property type="match status" value="1"/>
</dbReference>
<dbReference type="InterPro" id="IPR050499">
    <property type="entry name" value="PEP-utilizing_PTS_enzyme"/>
</dbReference>
<keyword evidence="17" id="KW-1185">Reference proteome</keyword>
<proteinExistence type="inferred from homology"/>
<dbReference type="EC" id="2.7.3.9" evidence="5"/>
<feature type="domain" description="HPr" evidence="15">
    <location>
        <begin position="1"/>
        <end position="92"/>
    </location>
</feature>
<evidence type="ECO:0000256" key="8">
    <source>
        <dbReference type="ARBA" id="ARBA00022597"/>
    </source>
</evidence>
<dbReference type="GO" id="GO:0005737">
    <property type="term" value="C:cytoplasm"/>
    <property type="evidence" value="ECO:0007669"/>
    <property type="project" value="UniProtKB-SubCell"/>
</dbReference>
<dbReference type="EMBL" id="CP000542">
    <property type="protein sequence ID" value="ABM57972.1"/>
    <property type="molecule type" value="Genomic_DNA"/>
</dbReference>
<dbReference type="Pfam" id="PF00381">
    <property type="entry name" value="PTS-HPr"/>
    <property type="match status" value="1"/>
</dbReference>
<dbReference type="HOGENOM" id="CLU_007308_5_0_4"/>
<dbReference type="eggNOG" id="COG1080">
    <property type="taxonomic scope" value="Bacteria"/>
</dbReference>
<evidence type="ECO:0000256" key="13">
    <source>
        <dbReference type="ARBA" id="ARBA00022842"/>
    </source>
</evidence>
<evidence type="ECO:0000256" key="14">
    <source>
        <dbReference type="SAM" id="MobiDB-lite"/>
    </source>
</evidence>
<comment type="subcellular location">
    <subcellularLocation>
        <location evidence="3">Cytoplasm</location>
    </subcellularLocation>
</comment>
<dbReference type="InterPro" id="IPR000032">
    <property type="entry name" value="HPr-like"/>
</dbReference>
<evidence type="ECO:0000259" key="15">
    <source>
        <dbReference type="PROSITE" id="PS51350"/>
    </source>
</evidence>
<dbReference type="PRINTS" id="PR00107">
    <property type="entry name" value="PHOSPHOCPHPR"/>
</dbReference>
<dbReference type="KEGG" id="vei:Veis_2224"/>
<dbReference type="GeneID" id="76460782"/>
<dbReference type="SUPFAM" id="SSF51621">
    <property type="entry name" value="Phosphoenolpyruvate/pyruvate domain"/>
    <property type="match status" value="1"/>
</dbReference>
<dbReference type="InterPro" id="IPR035895">
    <property type="entry name" value="HPr-like_sf"/>
</dbReference>
<dbReference type="InterPro" id="IPR001020">
    <property type="entry name" value="PTS_HPr_His_P_site"/>
</dbReference>
<keyword evidence="16" id="KW-0670">Pyruvate</keyword>
<dbReference type="PRINTS" id="PR01736">
    <property type="entry name" value="PHPHTRNFRASE"/>
</dbReference>
<dbReference type="STRING" id="391735.Veis_2224"/>
<keyword evidence="12" id="KW-0418">Kinase</keyword>
<keyword evidence="8" id="KW-0762">Sugar transport</keyword>
<keyword evidence="6" id="KW-0813">Transport</keyword>
<keyword evidence="7" id="KW-0963">Cytoplasm</keyword>
<protein>
    <recommendedName>
        <fullName evidence="5">phosphoenolpyruvate--protein phosphotransferase</fullName>
        <ecNumber evidence="5">2.7.3.9</ecNumber>
    </recommendedName>
</protein>
<dbReference type="InterPro" id="IPR023151">
    <property type="entry name" value="PEP_util_CS"/>
</dbReference>
<dbReference type="AlphaFoldDB" id="A1WK15"/>
<dbReference type="Gene3D" id="3.20.20.60">
    <property type="entry name" value="Phosphoenolpyruvate-binding domains"/>
    <property type="match status" value="1"/>
</dbReference>
<keyword evidence="10" id="KW-0598">Phosphotransferase system</keyword>
<evidence type="ECO:0000256" key="3">
    <source>
        <dbReference type="ARBA" id="ARBA00004496"/>
    </source>
</evidence>
<evidence type="ECO:0000256" key="2">
    <source>
        <dbReference type="ARBA" id="ARBA00001946"/>
    </source>
</evidence>